<organism evidence="2 3">
    <name type="scientific">Hypsibius exemplaris</name>
    <name type="common">Freshwater tardigrade</name>
    <dbReference type="NCBI Taxonomy" id="2072580"/>
    <lineage>
        <taxon>Eukaryota</taxon>
        <taxon>Metazoa</taxon>
        <taxon>Ecdysozoa</taxon>
        <taxon>Tardigrada</taxon>
        <taxon>Eutardigrada</taxon>
        <taxon>Parachela</taxon>
        <taxon>Hypsibioidea</taxon>
        <taxon>Hypsibiidae</taxon>
        <taxon>Hypsibius</taxon>
    </lineage>
</organism>
<dbReference type="OrthoDB" id="10029263at2759"/>
<sequence length="181" mass="20155">MQSTVVGVLLLGVVGMVAGDSTRVEFKLYNFTSSGQLHDGQKCDIGTHCDPRLRGYVDTQKPDSAWPGPLPLEKWALIYEGLDIIDTARLGKIVSRDVCTDSYTKANLRVQVDEVDPTRIDKMEQFMCLSGRDVQRSESAATWSRPAQCDAHYQPRANKLLYSWRAFTIPARECGKTGARA</sequence>
<feature type="signal peptide" evidence="1">
    <location>
        <begin position="1"/>
        <end position="19"/>
    </location>
</feature>
<reference evidence="3" key="1">
    <citation type="submission" date="2017-01" db="EMBL/GenBank/DDBJ databases">
        <title>Comparative genomics of anhydrobiosis in the tardigrade Hypsibius dujardini.</title>
        <authorList>
            <person name="Yoshida Y."/>
            <person name="Koutsovoulos G."/>
            <person name="Laetsch D."/>
            <person name="Stevens L."/>
            <person name="Kumar S."/>
            <person name="Horikawa D."/>
            <person name="Ishino K."/>
            <person name="Komine S."/>
            <person name="Tomita M."/>
            <person name="Blaxter M."/>
            <person name="Arakawa K."/>
        </authorList>
    </citation>
    <scope>NUCLEOTIDE SEQUENCE [LARGE SCALE GENOMIC DNA]</scope>
    <source>
        <strain evidence="3">Z151</strain>
    </source>
</reference>
<protein>
    <recommendedName>
        <fullName evidence="4">Secreted protein</fullName>
    </recommendedName>
</protein>
<gene>
    <name evidence="2" type="ORF">BV898_09026</name>
</gene>
<comment type="caution">
    <text evidence="2">The sequence shown here is derived from an EMBL/GenBank/DDBJ whole genome shotgun (WGS) entry which is preliminary data.</text>
</comment>
<proteinExistence type="predicted"/>
<feature type="chain" id="PRO_5012303243" description="Secreted protein" evidence="1">
    <location>
        <begin position="20"/>
        <end position="181"/>
    </location>
</feature>
<keyword evidence="3" id="KW-1185">Reference proteome</keyword>
<evidence type="ECO:0000313" key="2">
    <source>
        <dbReference type="EMBL" id="OQV16854.1"/>
    </source>
</evidence>
<keyword evidence="1" id="KW-0732">Signal</keyword>
<name>A0A1W0WNR3_HYPEX</name>
<evidence type="ECO:0008006" key="4">
    <source>
        <dbReference type="Google" id="ProtNLM"/>
    </source>
</evidence>
<evidence type="ECO:0000313" key="3">
    <source>
        <dbReference type="Proteomes" id="UP000192578"/>
    </source>
</evidence>
<dbReference type="Proteomes" id="UP000192578">
    <property type="component" value="Unassembled WGS sequence"/>
</dbReference>
<accession>A0A1W0WNR3</accession>
<evidence type="ECO:0000256" key="1">
    <source>
        <dbReference type="SAM" id="SignalP"/>
    </source>
</evidence>
<dbReference type="AlphaFoldDB" id="A0A1W0WNR3"/>
<dbReference type="EMBL" id="MTYJ01000069">
    <property type="protein sequence ID" value="OQV16854.1"/>
    <property type="molecule type" value="Genomic_DNA"/>
</dbReference>